<dbReference type="EMBL" id="CP025791">
    <property type="protein sequence ID" value="AUP79625.1"/>
    <property type="molecule type" value="Genomic_DNA"/>
</dbReference>
<evidence type="ECO:0000313" key="2">
    <source>
        <dbReference type="Proteomes" id="UP000235826"/>
    </source>
</evidence>
<proteinExistence type="predicted"/>
<protein>
    <recommendedName>
        <fullName evidence="3">DUF481 domain-containing protein</fullName>
    </recommendedName>
</protein>
<dbReference type="AlphaFoldDB" id="A0A2K9PRF8"/>
<gene>
    <name evidence="1" type="ORF">C1H87_13270</name>
</gene>
<sequence length="291" mass="32941">MRNIFLVFAILSNGLFSYSQEKLPLDKEKEVDEIIDSLLEDDILDELIQGVSSFKFLYASLGYNNNTYFSGRDIGIDQYNIRPQLTYIDSKGLMLSLSGMYYSEFVPKWDYTAATIGYNKSLGKKKLFRLYTLASRYFYSSGVNNPFLYALTLGSGIKNKRRNIGTQLSGTYLFGNDHSFQITSTSYASFKLFKTKKSSLTLRPELSIIAGMQTFELAQTSIINGVPVTNYLENNVFDLINTQINIPLEFSTNSFDFELGYNINFPSAIGTESSLNTTGFFNLSMAYLFDL</sequence>
<evidence type="ECO:0008006" key="3">
    <source>
        <dbReference type="Google" id="ProtNLM"/>
    </source>
</evidence>
<organism evidence="1 2">
    <name type="scientific">Flavivirga eckloniae</name>
    <dbReference type="NCBI Taxonomy" id="1803846"/>
    <lineage>
        <taxon>Bacteria</taxon>
        <taxon>Pseudomonadati</taxon>
        <taxon>Bacteroidota</taxon>
        <taxon>Flavobacteriia</taxon>
        <taxon>Flavobacteriales</taxon>
        <taxon>Flavobacteriaceae</taxon>
        <taxon>Flavivirga</taxon>
    </lineage>
</organism>
<keyword evidence="2" id="KW-1185">Reference proteome</keyword>
<accession>A0A2K9PRF8</accession>
<dbReference type="Proteomes" id="UP000235826">
    <property type="component" value="Chromosome"/>
</dbReference>
<reference evidence="1 2" key="1">
    <citation type="submission" date="2018-01" db="EMBL/GenBank/DDBJ databases">
        <title>Complete genome sequence of Flavivirga eckloniae ECD14 isolated from seaweed Ecklonia cava.</title>
        <authorList>
            <person name="Lee J.H."/>
            <person name="Baik K.S."/>
            <person name="Seong C.N."/>
        </authorList>
    </citation>
    <scope>NUCLEOTIDE SEQUENCE [LARGE SCALE GENOMIC DNA]</scope>
    <source>
        <strain evidence="1 2">ECD14</strain>
    </source>
</reference>
<evidence type="ECO:0000313" key="1">
    <source>
        <dbReference type="EMBL" id="AUP79625.1"/>
    </source>
</evidence>
<name>A0A2K9PRF8_9FLAO</name>
<dbReference type="OrthoDB" id="1115642at2"/>
<dbReference type="RefSeq" id="WP_102756278.1">
    <property type="nucleotide sequence ID" value="NZ_CP025791.1"/>
</dbReference>
<dbReference type="KEGG" id="fek:C1H87_13270"/>